<dbReference type="RefSeq" id="WP_119646228.1">
    <property type="nucleotide sequence ID" value="NZ_QXFI01000011.1"/>
</dbReference>
<sequence length="119" mass="13835">MAKHNEFGRFGEQKSVDYLRDSGYEILAQNYRYLNAEIDIIAKKEGILAIVEVKSRNTGFLEDIASTINPKKIKLLTLAAHQFIVEHDLDLEVRFDVITVIQTDKKIEIQHLENAFYYF</sequence>
<dbReference type="PANTHER" id="PTHR34039">
    <property type="entry name" value="UPF0102 PROTEIN YRAN"/>
    <property type="match status" value="1"/>
</dbReference>
<evidence type="ECO:0000313" key="4">
    <source>
        <dbReference type="EMBL" id="TXJ99152.1"/>
    </source>
</evidence>
<dbReference type="EMBL" id="VNWK01000011">
    <property type="protein sequence ID" value="TXJ99152.1"/>
    <property type="molecule type" value="Genomic_DNA"/>
</dbReference>
<protein>
    <recommendedName>
        <fullName evidence="2">UPF0102 protein D2V05_03850</fullName>
    </recommendedName>
</protein>
<dbReference type="Proteomes" id="UP000321621">
    <property type="component" value="Unassembled WGS sequence"/>
</dbReference>
<comment type="similarity">
    <text evidence="1 2">Belongs to the UPF0102 family.</text>
</comment>
<dbReference type="CDD" id="cd20736">
    <property type="entry name" value="PoNe_Nuclease"/>
    <property type="match status" value="1"/>
</dbReference>
<keyword evidence="3" id="KW-0255">Endonuclease</keyword>
<proteinExistence type="inferred from homology"/>
<dbReference type="OrthoDB" id="9802516at2"/>
<name>A0A3A1NN37_9FLAO</name>
<evidence type="ECO:0000313" key="6">
    <source>
        <dbReference type="Proteomes" id="UP000321621"/>
    </source>
</evidence>
<comment type="caution">
    <text evidence="3">The sequence shown here is derived from an EMBL/GenBank/DDBJ whole genome shotgun (WGS) entry which is preliminary data.</text>
</comment>
<reference evidence="4 6" key="2">
    <citation type="submission" date="2019-07" db="EMBL/GenBank/DDBJ databases">
        <title>Draft genome of two Muricauda strains isolated from deep sea.</title>
        <authorList>
            <person name="Sun C."/>
        </authorList>
    </citation>
    <scope>NUCLEOTIDE SEQUENCE [LARGE SCALE GENOMIC DNA]</scope>
    <source>
        <strain evidence="4 6">72</strain>
    </source>
</reference>
<evidence type="ECO:0000256" key="1">
    <source>
        <dbReference type="ARBA" id="ARBA00006738"/>
    </source>
</evidence>
<evidence type="ECO:0000313" key="5">
    <source>
        <dbReference type="Proteomes" id="UP000266691"/>
    </source>
</evidence>
<dbReference type="EMBL" id="QXFI01000011">
    <property type="protein sequence ID" value="RIV46491.1"/>
    <property type="molecule type" value="Genomic_DNA"/>
</dbReference>
<dbReference type="Pfam" id="PF02021">
    <property type="entry name" value="UPF0102"/>
    <property type="match status" value="1"/>
</dbReference>
<reference evidence="3 5" key="1">
    <citation type="submission" date="2018-08" db="EMBL/GenBank/DDBJ databases">
        <title>Proposal of Muricauda 72 sp.nov. and Muricauda NH166 sp.nov., isolated from seawater.</title>
        <authorList>
            <person name="Cheng H."/>
            <person name="Wu Y.-H."/>
            <person name="Guo L.-L."/>
            <person name="Xu X.-W."/>
        </authorList>
    </citation>
    <scope>NUCLEOTIDE SEQUENCE [LARGE SCALE GENOMIC DNA]</scope>
    <source>
        <strain evidence="3 5">72</strain>
    </source>
</reference>
<keyword evidence="6" id="KW-1185">Reference proteome</keyword>
<dbReference type="InterPro" id="IPR011856">
    <property type="entry name" value="tRNA_endonuc-like_dom_sf"/>
</dbReference>
<dbReference type="SUPFAM" id="SSF52980">
    <property type="entry name" value="Restriction endonuclease-like"/>
    <property type="match status" value="1"/>
</dbReference>
<dbReference type="Proteomes" id="UP000266691">
    <property type="component" value="Unassembled WGS sequence"/>
</dbReference>
<accession>A0A3A1NN37</accession>
<dbReference type="AlphaFoldDB" id="A0A3A1NN37"/>
<dbReference type="InterPro" id="IPR011335">
    <property type="entry name" value="Restrct_endonuc-II-like"/>
</dbReference>
<dbReference type="Gene3D" id="3.40.1350.10">
    <property type="match status" value="1"/>
</dbReference>
<dbReference type="InterPro" id="IPR003509">
    <property type="entry name" value="UPF0102_YraN-like"/>
</dbReference>
<keyword evidence="3" id="KW-0540">Nuclease</keyword>
<organism evidence="3 5">
    <name type="scientific">Flagellimonas pelagia</name>
    <dbReference type="NCBI Taxonomy" id="2306998"/>
    <lineage>
        <taxon>Bacteria</taxon>
        <taxon>Pseudomonadati</taxon>
        <taxon>Bacteroidota</taxon>
        <taxon>Flavobacteriia</taxon>
        <taxon>Flavobacteriales</taxon>
        <taxon>Flavobacteriaceae</taxon>
        <taxon>Flagellimonas</taxon>
    </lineage>
</organism>
<dbReference type="PANTHER" id="PTHR34039:SF1">
    <property type="entry name" value="UPF0102 PROTEIN YRAN"/>
    <property type="match status" value="1"/>
</dbReference>
<keyword evidence="3" id="KW-0378">Hydrolase</keyword>
<dbReference type="HAMAP" id="MF_00048">
    <property type="entry name" value="UPF0102"/>
    <property type="match status" value="1"/>
</dbReference>
<evidence type="ECO:0000256" key="2">
    <source>
        <dbReference type="HAMAP-Rule" id="MF_00048"/>
    </source>
</evidence>
<gene>
    <name evidence="3" type="ORF">D2V05_03850</name>
    <name evidence="4" type="ORF">FQ017_03825</name>
</gene>
<evidence type="ECO:0000313" key="3">
    <source>
        <dbReference type="EMBL" id="RIV46491.1"/>
    </source>
</evidence>
<dbReference type="GO" id="GO:0003676">
    <property type="term" value="F:nucleic acid binding"/>
    <property type="evidence" value="ECO:0007669"/>
    <property type="project" value="InterPro"/>
</dbReference>
<dbReference type="GO" id="GO:0004519">
    <property type="term" value="F:endonuclease activity"/>
    <property type="evidence" value="ECO:0007669"/>
    <property type="project" value="UniProtKB-KW"/>
</dbReference>